<keyword evidence="3" id="KW-1185">Reference proteome</keyword>
<evidence type="ECO:0000256" key="1">
    <source>
        <dbReference type="SAM" id="MobiDB-lite"/>
    </source>
</evidence>
<proteinExistence type="predicted"/>
<dbReference type="RefSeq" id="WP_223992412.1">
    <property type="nucleotide sequence ID" value="NZ_CAJZAG010000009.1"/>
</dbReference>
<accession>A0ABN7Z7H2</accession>
<reference evidence="2 3" key="1">
    <citation type="submission" date="2021-08" db="EMBL/GenBank/DDBJ databases">
        <authorList>
            <person name="Peeters C."/>
        </authorList>
    </citation>
    <scope>NUCLEOTIDE SEQUENCE [LARGE SCALE GENOMIC DNA]</scope>
    <source>
        <strain evidence="2 3">LMG 32289</strain>
    </source>
</reference>
<evidence type="ECO:0000313" key="3">
    <source>
        <dbReference type="Proteomes" id="UP000706525"/>
    </source>
</evidence>
<protein>
    <submittedName>
        <fullName evidence="2">Uncharacterized protein</fullName>
    </submittedName>
</protein>
<comment type="caution">
    <text evidence="2">The sequence shown here is derived from an EMBL/GenBank/DDBJ whole genome shotgun (WGS) entry which is preliminary data.</text>
</comment>
<name>A0ABN7Z7H2_9BURK</name>
<sequence length="452" mass="50211">MPFGIHHPVSTFSPVEDLGDQIARRLPGPLRGVARKLVRSYANEVYNSAGISIAKPVHVVQVPPPPQGRRLRKPPPQMTGQRFHPYAQGMAAFQPYQSPAPQPRQNPWQTRREETYDPPPAYVSDPARDPAHHPQPQFAPPPGPPPHWTPPTAPMSTFQRPPAPSYDTRPWHHQPPPVNDPIGAELHAQLNRIEGEYHATMREIEEERQFNQALANSMTEDYAPTDMRGIDPALIHDEQRTIASTLKVLRDIPFAAPDVPPWHTLPPEISSVYKDERAYLLEASAGATRTDRIHTVLTAEGMALVPNSGTTQMGDRDAKVSDETRWATNNCLLISLMQHATGDYDSQHAPLVNQFREILEQDPSLDIKPGDKLPAKGKIANSIMALINDTLGLERPLRMITVSDASGHVVTEATGSEAKNRRDVMVIDMGGHFEAAAPIEVIEARRRHMEPT</sequence>
<feature type="region of interest" description="Disordered" evidence="1">
    <location>
        <begin position="94"/>
        <end position="175"/>
    </location>
</feature>
<organism evidence="2 3">
    <name type="scientific">Cupriavidus pampae</name>
    <dbReference type="NCBI Taxonomy" id="659251"/>
    <lineage>
        <taxon>Bacteria</taxon>
        <taxon>Pseudomonadati</taxon>
        <taxon>Pseudomonadota</taxon>
        <taxon>Betaproteobacteria</taxon>
        <taxon>Burkholderiales</taxon>
        <taxon>Burkholderiaceae</taxon>
        <taxon>Cupriavidus</taxon>
    </lineage>
</organism>
<feature type="compositionally biased region" description="Pro residues" evidence="1">
    <location>
        <begin position="137"/>
        <end position="153"/>
    </location>
</feature>
<dbReference type="EMBL" id="CAJZAG010000009">
    <property type="protein sequence ID" value="CAG9180301.1"/>
    <property type="molecule type" value="Genomic_DNA"/>
</dbReference>
<evidence type="ECO:0000313" key="2">
    <source>
        <dbReference type="EMBL" id="CAG9180301.1"/>
    </source>
</evidence>
<dbReference type="Proteomes" id="UP000706525">
    <property type="component" value="Unassembled WGS sequence"/>
</dbReference>
<feature type="region of interest" description="Disordered" evidence="1">
    <location>
        <begin position="60"/>
        <end position="82"/>
    </location>
</feature>
<gene>
    <name evidence="2" type="ORF">LMG32289_04585</name>
</gene>